<dbReference type="HOGENOM" id="CLU_080168_4_2_9"/>
<dbReference type="GO" id="GO:0006890">
    <property type="term" value="P:retrograde vesicle-mediated transport, Golgi to endoplasmic reticulum"/>
    <property type="evidence" value="ECO:0007669"/>
    <property type="project" value="TreeGrafter"/>
</dbReference>
<keyword evidence="6" id="KW-1185">Reference proteome</keyword>
<dbReference type="OrthoDB" id="2418046at2"/>
<dbReference type="Proteomes" id="UP000044136">
    <property type="component" value="Unassembled WGS sequence"/>
</dbReference>
<dbReference type="GO" id="GO:0070273">
    <property type="term" value="F:phosphatidylinositol-4-phosphate binding"/>
    <property type="evidence" value="ECO:0007669"/>
    <property type="project" value="InterPro"/>
</dbReference>
<dbReference type="STRING" id="1461582.BN1048_01169"/>
<dbReference type="PANTHER" id="PTHR12704">
    <property type="entry name" value="TRANS-GOLGI PROTEIN GMX33"/>
    <property type="match status" value="1"/>
</dbReference>
<dbReference type="Gene3D" id="1.10.3630.10">
    <property type="entry name" value="yeast vps74-n-term truncation variant domain like"/>
    <property type="match status" value="1"/>
</dbReference>
<keyword evidence="3" id="KW-0446">Lipid-binding</keyword>
<dbReference type="Pfam" id="PF05719">
    <property type="entry name" value="GPP34"/>
    <property type="match status" value="1"/>
</dbReference>
<dbReference type="RefSeq" id="WP_035809369.1">
    <property type="nucleotide sequence ID" value="NZ_CCSE01000001.1"/>
</dbReference>
<dbReference type="GO" id="GO:0005829">
    <property type="term" value="C:cytosol"/>
    <property type="evidence" value="ECO:0007669"/>
    <property type="project" value="TreeGrafter"/>
</dbReference>
<evidence type="ECO:0000256" key="3">
    <source>
        <dbReference type="ARBA" id="ARBA00023121"/>
    </source>
</evidence>
<dbReference type="InterPro" id="IPR038261">
    <property type="entry name" value="GPP34-like_sf"/>
</dbReference>
<evidence type="ECO:0000256" key="4">
    <source>
        <dbReference type="ARBA" id="ARBA00023136"/>
    </source>
</evidence>
<dbReference type="GO" id="GO:0012505">
    <property type="term" value="C:endomembrane system"/>
    <property type="evidence" value="ECO:0007669"/>
    <property type="project" value="UniProtKB-ARBA"/>
</dbReference>
<dbReference type="GO" id="GO:0007030">
    <property type="term" value="P:Golgi organization"/>
    <property type="evidence" value="ECO:0007669"/>
    <property type="project" value="TreeGrafter"/>
</dbReference>
<keyword evidence="4" id="KW-0472">Membrane</keyword>
<evidence type="ECO:0000256" key="2">
    <source>
        <dbReference type="ARBA" id="ARBA00023034"/>
    </source>
</evidence>
<comment type="subcellular location">
    <subcellularLocation>
        <location evidence="1">Golgi apparatus membrane</location>
        <topology evidence="1">Peripheral membrane protein</topology>
        <orientation evidence="1">Cytoplasmic side</orientation>
    </subcellularLocation>
</comment>
<dbReference type="PANTHER" id="PTHR12704:SF2">
    <property type="entry name" value="GOLGI PHOSPHOPROTEIN 3 HOMOLOG SAURON"/>
    <property type="match status" value="1"/>
</dbReference>
<organism evidence="5 6">
    <name type="scientific">Jeotgalicoccus saudimassiliensis</name>
    <dbReference type="NCBI Taxonomy" id="1461582"/>
    <lineage>
        <taxon>Bacteria</taxon>
        <taxon>Bacillati</taxon>
        <taxon>Bacillota</taxon>
        <taxon>Bacilli</taxon>
        <taxon>Bacillales</taxon>
        <taxon>Staphylococcaceae</taxon>
        <taxon>Jeotgalicoccus</taxon>
    </lineage>
</organism>
<evidence type="ECO:0000313" key="6">
    <source>
        <dbReference type="Proteomes" id="UP000044136"/>
    </source>
</evidence>
<evidence type="ECO:0000313" key="5">
    <source>
        <dbReference type="EMBL" id="CEA00952.1"/>
    </source>
</evidence>
<dbReference type="EMBL" id="CCSE01000001">
    <property type="protein sequence ID" value="CEA00952.1"/>
    <property type="molecule type" value="Genomic_DNA"/>
</dbReference>
<dbReference type="eggNOG" id="ENOG50331SS">
    <property type="taxonomic scope" value="Bacteria"/>
</dbReference>
<dbReference type="AlphaFoldDB" id="A0A078M6E0"/>
<proteinExistence type="predicted"/>
<dbReference type="GO" id="GO:0043001">
    <property type="term" value="P:Golgi to plasma membrane protein transport"/>
    <property type="evidence" value="ECO:0007669"/>
    <property type="project" value="TreeGrafter"/>
</dbReference>
<gene>
    <name evidence="5" type="ORF">BN1048_01169</name>
</gene>
<sequence>MFTIAEALILLGTDDDKGTAVSSASSSLNYGLVGSILSELTMMGRIELKEGKVVIADDTLTEVSYFNTVIDEIKEDHKERTVEHWINHFAGKTKAINDPVYLSLVDKGILKEEDKTYFFFFNTNVYPTVDERPEQEIRKHVNDVVFNNAEPDPEIAMLLSLIKTCDLTAEVFGKERKKAAEKKLIELIENNEYGKAVSKTVEDMEAAILMATTTVITTTVIMNNN</sequence>
<keyword evidence="2" id="KW-0333">Golgi apparatus</keyword>
<protein>
    <submittedName>
        <fullName evidence="5">Golgi phosphoprotein 3 (GPP34)</fullName>
    </submittedName>
</protein>
<reference evidence="5 6" key="1">
    <citation type="submission" date="2014-07" db="EMBL/GenBank/DDBJ databases">
        <authorList>
            <person name="Urmite Genomes Urmite Genomes"/>
        </authorList>
    </citation>
    <scope>NUCLEOTIDE SEQUENCE [LARGE SCALE GENOMIC DNA]</scope>
    <source>
        <strain evidence="5 6">13MG44_air</strain>
    </source>
</reference>
<dbReference type="InterPro" id="IPR008628">
    <property type="entry name" value="GPP34-like"/>
</dbReference>
<evidence type="ECO:0000256" key="1">
    <source>
        <dbReference type="ARBA" id="ARBA00004255"/>
    </source>
</evidence>
<accession>A0A078M6E0</accession>
<name>A0A078M6E0_9STAP</name>
<dbReference type="GO" id="GO:0048194">
    <property type="term" value="P:Golgi vesicle budding"/>
    <property type="evidence" value="ECO:0007669"/>
    <property type="project" value="TreeGrafter"/>
</dbReference>